<reference evidence="2 3" key="1">
    <citation type="journal article" date="2018" name="IMA Fungus">
        <title>IMA Genome-F 10: Nine draft genome sequences of Claviceps purpurea s.lat., including C. arundinis, C. humidiphila, and C. cf. spartinae, pseudomolecules for the pitch canker pathogen Fusarium circinatum, draft genome of Davidsoniella eucalypti, Grosmannia galeiformis, Quambalaria eucalypti, and Teratosphaeria destructans.</title>
        <authorList>
            <person name="Wingfield B.D."/>
            <person name="Liu M."/>
            <person name="Nguyen H.D."/>
            <person name="Lane F.A."/>
            <person name="Morgan S.W."/>
            <person name="De Vos L."/>
            <person name="Wilken P.M."/>
            <person name="Duong T.A."/>
            <person name="Aylward J."/>
            <person name="Coetzee M.P."/>
            <person name="Dadej K."/>
            <person name="De Beer Z.W."/>
            <person name="Findlay W."/>
            <person name="Havenga M."/>
            <person name="Kolarik M."/>
            <person name="Menzies J.G."/>
            <person name="Naidoo K."/>
            <person name="Pochopski O."/>
            <person name="Shoukouhi P."/>
            <person name="Santana Q.C."/>
            <person name="Seifert K.A."/>
            <person name="Soal N."/>
            <person name="Steenkamp E.T."/>
            <person name="Tatham C.T."/>
            <person name="van der Nest M.A."/>
            <person name="Wingfield M.J."/>
        </authorList>
    </citation>
    <scope>NUCLEOTIDE SEQUENCE [LARGE SCALE GENOMIC DNA]</scope>
    <source>
        <strain evidence="2">CMW44962</strain>
    </source>
</reference>
<proteinExistence type="predicted"/>
<sequence length="268" mass="30393">MASDNLNAWNTNAAFWDTTLGDRGNDLFQQLILPSVRSLVGPLGPGSRVLDLGTGNGMIARDLAEDGVFVRATDFSVDHIRLAATRARIAGKNISFGLLDLLKEDELDRFVEEYRGDERFDVVVGSMLLKELSDLEPLAQFVPKVLKERGRAIFVNPHPCFHKPAAHRVMELRENRQTGVQEQVHWIKVTDYLHIDPVQSQALRGQSEPLTWYHRPIHEMLNPFTQAGLALKEVQEPSFDDAPVPSEIQNYHNYPQIPMLFIFSLQKR</sequence>
<dbReference type="EMBL" id="RIBY02002201">
    <property type="protein sequence ID" value="KAH9822815.1"/>
    <property type="molecule type" value="Genomic_DNA"/>
</dbReference>
<comment type="caution">
    <text evidence="2">The sequence shown here is derived from an EMBL/GenBank/DDBJ whole genome shotgun (WGS) entry which is preliminary data.</text>
</comment>
<gene>
    <name evidence="2" type="ORF">Tdes44962_MAKER04648</name>
</gene>
<keyword evidence="3" id="KW-1185">Reference proteome</keyword>
<keyword evidence="2" id="KW-0808">Transferase</keyword>
<dbReference type="Pfam" id="PF13847">
    <property type="entry name" value="Methyltransf_31"/>
    <property type="match status" value="1"/>
</dbReference>
<dbReference type="SUPFAM" id="SSF53335">
    <property type="entry name" value="S-adenosyl-L-methionine-dependent methyltransferases"/>
    <property type="match status" value="1"/>
</dbReference>
<dbReference type="GO" id="GO:0032259">
    <property type="term" value="P:methylation"/>
    <property type="evidence" value="ECO:0007669"/>
    <property type="project" value="UniProtKB-KW"/>
</dbReference>
<organism evidence="2 3">
    <name type="scientific">Teratosphaeria destructans</name>
    <dbReference type="NCBI Taxonomy" id="418781"/>
    <lineage>
        <taxon>Eukaryota</taxon>
        <taxon>Fungi</taxon>
        <taxon>Dikarya</taxon>
        <taxon>Ascomycota</taxon>
        <taxon>Pezizomycotina</taxon>
        <taxon>Dothideomycetes</taxon>
        <taxon>Dothideomycetidae</taxon>
        <taxon>Mycosphaerellales</taxon>
        <taxon>Teratosphaeriaceae</taxon>
        <taxon>Teratosphaeria</taxon>
    </lineage>
</organism>
<keyword evidence="2" id="KW-0489">Methyltransferase</keyword>
<dbReference type="OrthoDB" id="6329284at2759"/>
<dbReference type="CDD" id="cd02440">
    <property type="entry name" value="AdoMet_MTases"/>
    <property type="match status" value="1"/>
</dbReference>
<dbReference type="GO" id="GO:0008168">
    <property type="term" value="F:methyltransferase activity"/>
    <property type="evidence" value="ECO:0007669"/>
    <property type="project" value="UniProtKB-KW"/>
</dbReference>
<dbReference type="Proteomes" id="UP001138500">
    <property type="component" value="Unassembled WGS sequence"/>
</dbReference>
<protein>
    <submittedName>
        <fullName evidence="2">S-adenosyl-L-methionine-dependent methyltransferase</fullName>
    </submittedName>
</protein>
<dbReference type="Gene3D" id="3.40.50.150">
    <property type="entry name" value="Vaccinia Virus protein VP39"/>
    <property type="match status" value="1"/>
</dbReference>
<evidence type="ECO:0000259" key="1">
    <source>
        <dbReference type="Pfam" id="PF13847"/>
    </source>
</evidence>
<evidence type="ECO:0000313" key="2">
    <source>
        <dbReference type="EMBL" id="KAH9822815.1"/>
    </source>
</evidence>
<dbReference type="InterPro" id="IPR029063">
    <property type="entry name" value="SAM-dependent_MTases_sf"/>
</dbReference>
<name>A0A9W7SLR9_9PEZI</name>
<reference evidence="2 3" key="2">
    <citation type="journal article" date="2021" name="Curr. Genet.">
        <title>Genetic response to nitrogen starvation in the aggressive Eucalyptus foliar pathogen Teratosphaeria destructans.</title>
        <authorList>
            <person name="Havenga M."/>
            <person name="Wingfield B.D."/>
            <person name="Wingfield M.J."/>
            <person name="Dreyer L.L."/>
            <person name="Roets F."/>
            <person name="Aylward J."/>
        </authorList>
    </citation>
    <scope>NUCLEOTIDE SEQUENCE [LARGE SCALE GENOMIC DNA]</scope>
    <source>
        <strain evidence="2">CMW44962</strain>
    </source>
</reference>
<dbReference type="InterPro" id="IPR025714">
    <property type="entry name" value="Methyltranfer_dom"/>
</dbReference>
<evidence type="ECO:0000313" key="3">
    <source>
        <dbReference type="Proteomes" id="UP001138500"/>
    </source>
</evidence>
<accession>A0A9W7SLR9</accession>
<feature type="domain" description="Methyltransferase" evidence="1">
    <location>
        <begin position="45"/>
        <end position="175"/>
    </location>
</feature>
<dbReference type="AlphaFoldDB" id="A0A9W7SLR9"/>